<name>A0A7D9IIT5_PARCT</name>
<dbReference type="EMBL" id="CACRXK020006835">
    <property type="protein sequence ID" value="CAB4010577.1"/>
    <property type="molecule type" value="Genomic_DNA"/>
</dbReference>
<dbReference type="PANTHER" id="PTHR46321:SF1">
    <property type="entry name" value="KIF-BINDING PROTEIN"/>
    <property type="match status" value="1"/>
</dbReference>
<evidence type="ECO:0000256" key="4">
    <source>
        <dbReference type="ARBA" id="ARBA00022490"/>
    </source>
</evidence>
<evidence type="ECO:0000256" key="5">
    <source>
        <dbReference type="ARBA" id="ARBA00023212"/>
    </source>
</evidence>
<reference evidence="6" key="1">
    <citation type="submission" date="2020-04" db="EMBL/GenBank/DDBJ databases">
        <authorList>
            <person name="Alioto T."/>
            <person name="Alioto T."/>
            <person name="Gomez Garrido J."/>
        </authorList>
    </citation>
    <scope>NUCLEOTIDE SEQUENCE</scope>
    <source>
        <strain evidence="6">A484AB</strain>
    </source>
</reference>
<dbReference type="OrthoDB" id="409897at2759"/>
<evidence type="ECO:0000256" key="2">
    <source>
        <dbReference type="ARBA" id="ARBA00010305"/>
    </source>
</evidence>
<keyword evidence="4" id="KW-0963">Cytoplasm</keyword>
<evidence type="ECO:0000313" key="7">
    <source>
        <dbReference type="Proteomes" id="UP001152795"/>
    </source>
</evidence>
<evidence type="ECO:0000313" key="6">
    <source>
        <dbReference type="EMBL" id="CAB4010577.1"/>
    </source>
</evidence>
<gene>
    <name evidence="6" type="ORF">PACLA_8A047446</name>
</gene>
<evidence type="ECO:0000256" key="1">
    <source>
        <dbReference type="ARBA" id="ARBA00004245"/>
    </source>
</evidence>
<comment type="similarity">
    <text evidence="2">Belongs to the KIF-binding protein family.</text>
</comment>
<evidence type="ECO:0000256" key="3">
    <source>
        <dbReference type="ARBA" id="ARBA00016840"/>
    </source>
</evidence>
<sequence length="577" mass="66997">MAAEEEFKNWLETEGNIRFREALKLSKEESENDPETEPYKSKYAARQILLNIKNKLNSLNVDDSQKLRLKSIQSVIDYELGLTYIETDEISTGERYITSITEDFEQFKLKPEFCAVMVKCFQQLGMLWNERSDFEKSLGYFSNAERLYNEYKALCEVAPFDYNMLFEESQTNMADNFESLQTHTLYYLTQAYKNNGQNNRSAEYGHNTLQRQLASKLYSPVDWAVNCATLSQYHLTQEDYASARHCLAAASCVIAECPDDEQKHDSVVENEGEDDRKLRERIPEAKANVALCWSKYCLNLLKLSAETEDDETKDLAKDAKNILQFEGLDVFKIESEIPFEIVNNFDEARALFLAGQQHLNAAKQFYQLDGHVVNYVEIIQDHSQLFRYLIAFEEDLERQSKMCKRRIDMLTEVLVELNPQHYLLICRQLTYEIASVYGDMVDLKMEIIKTSHQDKPSLHQIKKINSLLKNSAKFFTHFIDSLKQEGKLPEKFDESVLRVALLAHMYLARAHAKEICATREERLANQQKALELYKFVVDYCDNDEDGAIAIKEELSACKEMVDLLPFRLDQIGQDLER</sequence>
<dbReference type="Proteomes" id="UP001152795">
    <property type="component" value="Unassembled WGS sequence"/>
</dbReference>
<protein>
    <recommendedName>
        <fullName evidence="3">KIF-binding protein</fullName>
    </recommendedName>
</protein>
<accession>A0A7D9IIT5</accession>
<dbReference type="AlphaFoldDB" id="A0A7D9IIT5"/>
<proteinExistence type="inferred from homology"/>
<dbReference type="PANTHER" id="PTHR46321">
    <property type="entry name" value="KIF1-BINDING PROTEIN"/>
    <property type="match status" value="1"/>
</dbReference>
<dbReference type="Pfam" id="PF12309">
    <property type="entry name" value="KBP_C"/>
    <property type="match status" value="1"/>
</dbReference>
<comment type="caution">
    <text evidence="6">The sequence shown here is derived from an EMBL/GenBank/DDBJ whole genome shotgun (WGS) entry which is preliminary data.</text>
</comment>
<keyword evidence="7" id="KW-1185">Reference proteome</keyword>
<keyword evidence="5" id="KW-0206">Cytoskeleton</keyword>
<comment type="subcellular location">
    <subcellularLocation>
        <location evidence="1">Cytoplasm</location>
        <location evidence="1">Cytoskeleton</location>
    </subcellularLocation>
</comment>
<dbReference type="GO" id="GO:0005856">
    <property type="term" value="C:cytoskeleton"/>
    <property type="evidence" value="ECO:0007669"/>
    <property type="project" value="UniProtKB-SubCell"/>
</dbReference>
<organism evidence="6 7">
    <name type="scientific">Paramuricea clavata</name>
    <name type="common">Red gorgonian</name>
    <name type="synonym">Violescent sea-whip</name>
    <dbReference type="NCBI Taxonomy" id="317549"/>
    <lineage>
        <taxon>Eukaryota</taxon>
        <taxon>Metazoa</taxon>
        <taxon>Cnidaria</taxon>
        <taxon>Anthozoa</taxon>
        <taxon>Octocorallia</taxon>
        <taxon>Malacalcyonacea</taxon>
        <taxon>Plexauridae</taxon>
        <taxon>Paramuricea</taxon>
    </lineage>
</organism>
<dbReference type="InterPro" id="IPR022083">
    <property type="entry name" value="KBP"/>
</dbReference>